<keyword evidence="5 13" id="KW-0349">Heme</keyword>
<dbReference type="GO" id="GO:0016705">
    <property type="term" value="F:oxidoreductase activity, acting on paired donors, with incorporation or reduction of molecular oxygen"/>
    <property type="evidence" value="ECO:0007669"/>
    <property type="project" value="InterPro"/>
</dbReference>
<keyword evidence="11" id="KW-0503">Monooxygenase</keyword>
<accession>A0AAW0FSQ2</accession>
<dbReference type="EMBL" id="JASBNA010000029">
    <property type="protein sequence ID" value="KAK7683861.1"/>
    <property type="molecule type" value="Genomic_DNA"/>
</dbReference>
<evidence type="ECO:0000256" key="10">
    <source>
        <dbReference type="ARBA" id="ARBA00023004"/>
    </source>
</evidence>
<evidence type="ECO:0000256" key="9">
    <source>
        <dbReference type="ARBA" id="ARBA00023002"/>
    </source>
</evidence>
<dbReference type="InterPro" id="IPR002401">
    <property type="entry name" value="Cyt_P450_E_grp-I"/>
</dbReference>
<dbReference type="GO" id="GO:0005506">
    <property type="term" value="F:iron ion binding"/>
    <property type="evidence" value="ECO:0007669"/>
    <property type="project" value="InterPro"/>
</dbReference>
<comment type="cofactor">
    <cofactor evidence="1 13">
        <name>heme</name>
        <dbReference type="ChEBI" id="CHEBI:30413"/>
    </cofactor>
</comment>
<evidence type="ECO:0000313" key="16">
    <source>
        <dbReference type="Proteomes" id="UP001385951"/>
    </source>
</evidence>
<evidence type="ECO:0000256" key="3">
    <source>
        <dbReference type="ARBA" id="ARBA00005179"/>
    </source>
</evidence>
<dbReference type="InterPro" id="IPR036396">
    <property type="entry name" value="Cyt_P450_sf"/>
</dbReference>
<keyword evidence="16" id="KW-1185">Reference proteome</keyword>
<name>A0AAW0FSQ2_9APHY</name>
<evidence type="ECO:0000256" key="1">
    <source>
        <dbReference type="ARBA" id="ARBA00001971"/>
    </source>
</evidence>
<evidence type="ECO:0000256" key="8">
    <source>
        <dbReference type="ARBA" id="ARBA00022989"/>
    </source>
</evidence>
<comment type="subcellular location">
    <subcellularLocation>
        <location evidence="2">Membrane</location>
    </subcellularLocation>
</comment>
<comment type="pathway">
    <text evidence="3">Secondary metabolite biosynthesis.</text>
</comment>
<dbReference type="AlphaFoldDB" id="A0AAW0FSQ2"/>
<dbReference type="GO" id="GO:0016020">
    <property type="term" value="C:membrane"/>
    <property type="evidence" value="ECO:0007669"/>
    <property type="project" value="UniProtKB-SubCell"/>
</dbReference>
<feature type="binding site" description="axial binding residue" evidence="13">
    <location>
        <position position="449"/>
    </location>
    <ligand>
        <name>heme</name>
        <dbReference type="ChEBI" id="CHEBI:30413"/>
    </ligand>
    <ligandPart>
        <name>Fe</name>
        <dbReference type="ChEBI" id="CHEBI:18248"/>
    </ligandPart>
</feature>
<feature type="transmembrane region" description="Helical" evidence="14">
    <location>
        <begin position="77"/>
        <end position="96"/>
    </location>
</feature>
<dbReference type="InterPro" id="IPR050364">
    <property type="entry name" value="Cytochrome_P450_fung"/>
</dbReference>
<dbReference type="SUPFAM" id="SSF48264">
    <property type="entry name" value="Cytochrome P450"/>
    <property type="match status" value="1"/>
</dbReference>
<evidence type="ECO:0008006" key="17">
    <source>
        <dbReference type="Google" id="ProtNLM"/>
    </source>
</evidence>
<proteinExistence type="inferred from homology"/>
<evidence type="ECO:0000256" key="6">
    <source>
        <dbReference type="ARBA" id="ARBA00022692"/>
    </source>
</evidence>
<evidence type="ECO:0000256" key="7">
    <source>
        <dbReference type="ARBA" id="ARBA00022723"/>
    </source>
</evidence>
<keyword evidence="7 13" id="KW-0479">Metal-binding</keyword>
<keyword evidence="8 14" id="KW-1133">Transmembrane helix</keyword>
<keyword evidence="9" id="KW-0560">Oxidoreductase</keyword>
<dbReference type="GO" id="GO:0004497">
    <property type="term" value="F:monooxygenase activity"/>
    <property type="evidence" value="ECO:0007669"/>
    <property type="project" value="UniProtKB-KW"/>
</dbReference>
<evidence type="ECO:0000256" key="14">
    <source>
        <dbReference type="SAM" id="Phobius"/>
    </source>
</evidence>
<feature type="transmembrane region" description="Helical" evidence="14">
    <location>
        <begin position="383"/>
        <end position="401"/>
    </location>
</feature>
<protein>
    <recommendedName>
        <fullName evidence="17">Cytochrome P450</fullName>
    </recommendedName>
</protein>
<feature type="transmembrane region" description="Helical" evidence="14">
    <location>
        <begin position="300"/>
        <end position="324"/>
    </location>
</feature>
<dbReference type="Proteomes" id="UP001385951">
    <property type="component" value="Unassembled WGS sequence"/>
</dbReference>
<dbReference type="GO" id="GO:0020037">
    <property type="term" value="F:heme binding"/>
    <property type="evidence" value="ECO:0007669"/>
    <property type="project" value="InterPro"/>
</dbReference>
<comment type="caution">
    <text evidence="15">The sequence shown here is derived from an EMBL/GenBank/DDBJ whole genome shotgun (WGS) entry which is preliminary data.</text>
</comment>
<feature type="transmembrane region" description="Helical" evidence="14">
    <location>
        <begin position="16"/>
        <end position="37"/>
    </location>
</feature>
<keyword evidence="6 14" id="KW-0812">Transmembrane</keyword>
<evidence type="ECO:0000256" key="13">
    <source>
        <dbReference type="PIRSR" id="PIRSR602401-1"/>
    </source>
</evidence>
<keyword evidence="10 13" id="KW-0408">Iron</keyword>
<comment type="similarity">
    <text evidence="4">Belongs to the cytochrome P450 family.</text>
</comment>
<keyword evidence="12 14" id="KW-0472">Membrane</keyword>
<gene>
    <name evidence="15" type="ORF">QCA50_013239</name>
</gene>
<dbReference type="Gene3D" id="1.10.630.10">
    <property type="entry name" value="Cytochrome P450"/>
    <property type="match status" value="1"/>
</dbReference>
<dbReference type="PRINTS" id="PR00385">
    <property type="entry name" value="P450"/>
</dbReference>
<evidence type="ECO:0000256" key="11">
    <source>
        <dbReference type="ARBA" id="ARBA00023033"/>
    </source>
</evidence>
<evidence type="ECO:0000256" key="4">
    <source>
        <dbReference type="ARBA" id="ARBA00010617"/>
    </source>
</evidence>
<sequence length="522" mass="59218">MGQHLSSAFAVGEHSLTWWAVSLLVVALSAKITIGFINGYRTRKLMPPHPPGLPLLGNIFQLPQFQWHRFTEWKAQYGDLFSLNFAGTPVIVVNSIEVANDLYDKRSTIYSDRPPFIMAGEILTGGIFIAFSKYGDLWRKLRRAAHEGFNVRACEDYQPLQEKESARLVHHMLEEPQEWDNHLKRSAASTVLCATYGWIPLGKEGDPLVERINELMHRLVRASLPGAYLVEIFPIMKHLPTWMAKWKREGLEWYRKDSVLFKQFLEDVGKKKEEGTISPCFGLTLIEDEKKYALNRLESAWLAGTMFGAGAETTAAALSVFMLAMTLYPETMRKAQAQIDTVVGRDRMPTFADRDNLALYHEIHRWRPVGPMGLPRRTMKDDWYNGYFIPAGTLVIANVWAMNRDPKHFPDFEEFRPERYLDADGQLVDPIAGTHMQGHVTYGFGRRICIGMNLANQALFIDIASLLWAATIEKAIDADGKPIIPSRTDCVDEGLVVRPVPFECVVKPRGGNVMPLVEQTMH</sequence>
<dbReference type="PANTHER" id="PTHR46300:SF1">
    <property type="entry name" value="P450, PUTATIVE (EUROFUNG)-RELATED"/>
    <property type="match status" value="1"/>
</dbReference>
<feature type="transmembrane region" description="Helical" evidence="14">
    <location>
        <begin position="116"/>
        <end position="134"/>
    </location>
</feature>
<dbReference type="InterPro" id="IPR001128">
    <property type="entry name" value="Cyt_P450"/>
</dbReference>
<dbReference type="PRINTS" id="PR00463">
    <property type="entry name" value="EP450I"/>
</dbReference>
<organism evidence="15 16">
    <name type="scientific">Cerrena zonata</name>
    <dbReference type="NCBI Taxonomy" id="2478898"/>
    <lineage>
        <taxon>Eukaryota</taxon>
        <taxon>Fungi</taxon>
        <taxon>Dikarya</taxon>
        <taxon>Basidiomycota</taxon>
        <taxon>Agaricomycotina</taxon>
        <taxon>Agaricomycetes</taxon>
        <taxon>Polyporales</taxon>
        <taxon>Cerrenaceae</taxon>
        <taxon>Cerrena</taxon>
    </lineage>
</organism>
<reference evidence="15 16" key="1">
    <citation type="submission" date="2022-09" db="EMBL/GenBank/DDBJ databases">
        <authorList>
            <person name="Palmer J.M."/>
        </authorList>
    </citation>
    <scope>NUCLEOTIDE SEQUENCE [LARGE SCALE GENOMIC DNA]</scope>
    <source>
        <strain evidence="15 16">DSM 7382</strain>
    </source>
</reference>
<evidence type="ECO:0000313" key="15">
    <source>
        <dbReference type="EMBL" id="KAK7683861.1"/>
    </source>
</evidence>
<dbReference type="Pfam" id="PF00067">
    <property type="entry name" value="p450"/>
    <property type="match status" value="1"/>
</dbReference>
<evidence type="ECO:0000256" key="2">
    <source>
        <dbReference type="ARBA" id="ARBA00004370"/>
    </source>
</evidence>
<dbReference type="PANTHER" id="PTHR46300">
    <property type="entry name" value="P450, PUTATIVE (EUROFUNG)-RELATED-RELATED"/>
    <property type="match status" value="1"/>
</dbReference>
<evidence type="ECO:0000256" key="5">
    <source>
        <dbReference type="ARBA" id="ARBA00022617"/>
    </source>
</evidence>
<evidence type="ECO:0000256" key="12">
    <source>
        <dbReference type="ARBA" id="ARBA00023136"/>
    </source>
</evidence>
<dbReference type="CDD" id="cd11065">
    <property type="entry name" value="CYP64-like"/>
    <property type="match status" value="1"/>
</dbReference>